<dbReference type="RefSeq" id="WP_126914014.1">
    <property type="nucleotide sequence ID" value="NZ_CP034587.1"/>
</dbReference>
<evidence type="ECO:0000313" key="2">
    <source>
        <dbReference type="EMBL" id="AZQ71458.1"/>
    </source>
</evidence>
<feature type="region of interest" description="Disordered" evidence="1">
    <location>
        <begin position="1"/>
        <end position="25"/>
    </location>
</feature>
<name>A0A3S9PGE7_STRLT</name>
<dbReference type="Proteomes" id="UP000267900">
    <property type="component" value="Chromosome"/>
</dbReference>
<proteinExistence type="predicted"/>
<evidence type="ECO:0000313" key="3">
    <source>
        <dbReference type="Proteomes" id="UP000267900"/>
    </source>
</evidence>
<reference evidence="2 3" key="1">
    <citation type="submission" date="2018-12" db="EMBL/GenBank/DDBJ databases">
        <title>The whole draft genome of Streptomyce luteoverticillatus CGMCC 15060.</title>
        <authorList>
            <person name="Feng Z."/>
            <person name="Chen G."/>
            <person name="Zhang J."/>
            <person name="Zhu H."/>
            <person name="Yu X."/>
            <person name="Zhang W."/>
            <person name="Zhang X."/>
        </authorList>
    </citation>
    <scope>NUCLEOTIDE SEQUENCE [LARGE SCALE GENOMIC DNA]</scope>
    <source>
        <strain evidence="2 3">CGMCC 15060</strain>
    </source>
</reference>
<dbReference type="OrthoDB" id="4091850at2"/>
<keyword evidence="3" id="KW-1185">Reference proteome</keyword>
<organism evidence="2 3">
    <name type="scientific">Streptomyces luteoverticillatus</name>
    <name type="common">Streptoverticillium luteoverticillatus</name>
    <dbReference type="NCBI Taxonomy" id="66425"/>
    <lineage>
        <taxon>Bacteria</taxon>
        <taxon>Bacillati</taxon>
        <taxon>Actinomycetota</taxon>
        <taxon>Actinomycetes</taxon>
        <taxon>Kitasatosporales</taxon>
        <taxon>Streptomycetaceae</taxon>
        <taxon>Streptomyces</taxon>
    </lineage>
</organism>
<gene>
    <name evidence="2" type="ORF">EKH77_09790</name>
</gene>
<protein>
    <submittedName>
        <fullName evidence="2">Uncharacterized protein</fullName>
    </submittedName>
</protein>
<evidence type="ECO:0000256" key="1">
    <source>
        <dbReference type="SAM" id="MobiDB-lite"/>
    </source>
</evidence>
<accession>A0A3S9PGE7</accession>
<dbReference type="EMBL" id="CP034587">
    <property type="protein sequence ID" value="AZQ71458.1"/>
    <property type="molecule type" value="Genomic_DNA"/>
</dbReference>
<sequence length="264" mass="29591">MPDTKHKNPKQTRTPDRTDNLLHGGSRELTCPKCHTFRNKKVGGQLIHGIPELPDSPKLREAVGRVRDALQAAPPADMGDDKNAFMVGVLEARVSGKDYCLVASSGRPKSWVEKRHLSNISYRQGSWEIVHPRIPEADQKDRKWDIDWKTVTGEKINIPIPQGRDQAGRKAVDRINAPCAAMKLLLGLREKVAQQGKWGRVEYVRMSEQVYVRNGVKVPENMRKYQGKGKDGSYSGTWTAQSCDACTLRIPYLICDVPDNLLPG</sequence>
<dbReference type="AlphaFoldDB" id="A0A3S9PGE7"/>